<dbReference type="GO" id="GO:0016052">
    <property type="term" value="P:carbohydrate catabolic process"/>
    <property type="evidence" value="ECO:0007669"/>
    <property type="project" value="TreeGrafter"/>
</dbReference>
<evidence type="ECO:0000259" key="3">
    <source>
        <dbReference type="Pfam" id="PF06605"/>
    </source>
</evidence>
<feature type="domain" description="Tail spike" evidence="3">
    <location>
        <begin position="158"/>
        <end position="374"/>
    </location>
</feature>
<dbReference type="GO" id="GO:0009253">
    <property type="term" value="P:peptidoglycan catabolic process"/>
    <property type="evidence" value="ECO:0007669"/>
    <property type="project" value="InterPro"/>
</dbReference>
<evidence type="ECO:0000256" key="1">
    <source>
        <dbReference type="ARBA" id="ARBA00010646"/>
    </source>
</evidence>
<dbReference type="CDD" id="cd06523">
    <property type="entry name" value="GH25_PlyB-like"/>
    <property type="match status" value="1"/>
</dbReference>
<protein>
    <recommendedName>
        <fullName evidence="3">Tail spike domain-containing protein</fullName>
    </recommendedName>
</protein>
<dbReference type="InterPro" id="IPR002053">
    <property type="entry name" value="Glyco_hydro_25"/>
</dbReference>
<dbReference type="PROSITE" id="PS51904">
    <property type="entry name" value="GLYCOSYL_HYDROL_F25_2"/>
    <property type="match status" value="1"/>
</dbReference>
<organism evidence="4 5">
    <name type="scientific">Ligilactobacillus pobuzihii</name>
    <dbReference type="NCBI Taxonomy" id="449659"/>
    <lineage>
        <taxon>Bacteria</taxon>
        <taxon>Bacillati</taxon>
        <taxon>Bacillota</taxon>
        <taxon>Bacilli</taxon>
        <taxon>Lactobacillales</taxon>
        <taxon>Lactobacillaceae</taxon>
        <taxon>Ligilactobacillus</taxon>
    </lineage>
</organism>
<dbReference type="PANTHER" id="PTHR34135:SF1">
    <property type="entry name" value="GLYCOSYL HYDROLASE FAMILY 25"/>
    <property type="match status" value="1"/>
</dbReference>
<dbReference type="RefSeq" id="WP_017868778.1">
    <property type="nucleotide sequence ID" value="NZ_BJYB01000024.1"/>
</dbReference>
<proteinExistence type="inferred from homology"/>
<accession>A0A0R2LLG8</accession>
<dbReference type="PANTHER" id="PTHR34135">
    <property type="entry name" value="LYSOZYME"/>
    <property type="match status" value="1"/>
</dbReference>
<evidence type="ECO:0000313" key="4">
    <source>
        <dbReference type="EMBL" id="KRN99517.1"/>
    </source>
</evidence>
<dbReference type="Gene3D" id="3.20.20.80">
    <property type="entry name" value="Glycosidases"/>
    <property type="match status" value="1"/>
</dbReference>
<evidence type="ECO:0000256" key="2">
    <source>
        <dbReference type="SAM" id="MobiDB-lite"/>
    </source>
</evidence>
<dbReference type="Pfam" id="PF06605">
    <property type="entry name" value="Prophage_tail"/>
    <property type="match status" value="1"/>
</dbReference>
<dbReference type="InterPro" id="IPR007119">
    <property type="entry name" value="Phage_tail_spike_N"/>
</dbReference>
<feature type="region of interest" description="Disordered" evidence="2">
    <location>
        <begin position="442"/>
        <end position="463"/>
    </location>
</feature>
<dbReference type="GO" id="GO:0016998">
    <property type="term" value="P:cell wall macromolecule catabolic process"/>
    <property type="evidence" value="ECO:0007669"/>
    <property type="project" value="InterPro"/>
</dbReference>
<dbReference type="InterPro" id="IPR010572">
    <property type="entry name" value="Tail_dom"/>
</dbReference>
<gene>
    <name evidence="4" type="ORF">IV66_GL001521</name>
</gene>
<comment type="similarity">
    <text evidence="1">Belongs to the glycosyl hydrolase 25 family.</text>
</comment>
<dbReference type="Pfam" id="PF01183">
    <property type="entry name" value="Glyco_hydro_25"/>
    <property type="match status" value="1"/>
</dbReference>
<dbReference type="SUPFAM" id="SSF51445">
    <property type="entry name" value="(Trans)glycosidases"/>
    <property type="match status" value="1"/>
</dbReference>
<name>A0A0R2LLG8_9LACO</name>
<dbReference type="AlphaFoldDB" id="A0A0R2LLG8"/>
<evidence type="ECO:0000313" key="5">
    <source>
        <dbReference type="Proteomes" id="UP000051886"/>
    </source>
</evidence>
<dbReference type="OrthoDB" id="5056238at2"/>
<comment type="caution">
    <text evidence="4">The sequence shown here is derived from an EMBL/GenBank/DDBJ whole genome shotgun (WGS) entry which is preliminary data.</text>
</comment>
<keyword evidence="5" id="KW-1185">Reference proteome</keyword>
<dbReference type="Proteomes" id="UP000051886">
    <property type="component" value="Unassembled WGS sequence"/>
</dbReference>
<dbReference type="InterPro" id="IPR017853">
    <property type="entry name" value="GH"/>
</dbReference>
<dbReference type="STRING" id="449659.IV66_GL001521"/>
<dbReference type="EMBL" id="JQCN01000031">
    <property type="protein sequence ID" value="KRN99517.1"/>
    <property type="molecule type" value="Genomic_DNA"/>
</dbReference>
<reference evidence="4 5" key="1">
    <citation type="journal article" date="2015" name="Genome Announc.">
        <title>Expanding the biotechnology potential of lactobacilli through comparative genomics of 213 strains and associated genera.</title>
        <authorList>
            <person name="Sun Z."/>
            <person name="Harris H.M."/>
            <person name="McCann A."/>
            <person name="Guo C."/>
            <person name="Argimon S."/>
            <person name="Zhang W."/>
            <person name="Yang X."/>
            <person name="Jeffery I.B."/>
            <person name="Cooney J.C."/>
            <person name="Kagawa T.F."/>
            <person name="Liu W."/>
            <person name="Song Y."/>
            <person name="Salvetti E."/>
            <person name="Wrobel A."/>
            <person name="Rasinkangas P."/>
            <person name="Parkhill J."/>
            <person name="Rea M.C."/>
            <person name="O'Sullivan O."/>
            <person name="Ritari J."/>
            <person name="Douillard F.P."/>
            <person name="Paul Ross R."/>
            <person name="Yang R."/>
            <person name="Briner A.E."/>
            <person name="Felis G.E."/>
            <person name="de Vos W.M."/>
            <person name="Barrangou R."/>
            <person name="Klaenhammer T.R."/>
            <person name="Caufield P.W."/>
            <person name="Cui Y."/>
            <person name="Zhang H."/>
            <person name="O'Toole P.W."/>
        </authorList>
    </citation>
    <scope>NUCLEOTIDE SEQUENCE [LARGE SCALE GENOMIC DNA]</scope>
    <source>
        <strain evidence="4 5">NBRC 103219</strain>
    </source>
</reference>
<dbReference type="PATRIC" id="fig|449659.4.peg.1547"/>
<sequence>MATGYRITVRQGFNGEERLLNSPVGSAARLVSASVTKDVSAFDSLSLTIPPTHKQYANFNMYTTFIKVTRPDKKKLLFDGRVITPSDSMDTSGNVQKQITAEHITGFLHDSVPPFHEFHNTTPKQFLAWLVNEHNKQMESYKKISLGNVTVTNSTDNVYRFTDETKDTYDNIQDKLVSRLGGEVRLREVAGKLVLDYVPKLGGVAQQPIMLRRNLMSLTRQTDPSQIVTVLKPLGATQEPKQGGDTSAAYPRLTISSVNRGDIYLRDNTLIQEYGTHVKTVVWDDVTTAAALKTKGQAELKNQKNLKTQIQLGYVDLSHIKPDSFDEFELGDMVRIVNPIQGIDMTERITGMSLDFLNISSSSLTIGEDTMNLRSYEKMQQRQRQAETDALRRQLIAQQKIVAGYDNKISAINKNWKDEAKKLASQGEDMDKIIKDLQKQINDISTSPPTPPDNGGGNNKPIHVGKIIDISEFQAGINWSQVKSDDVSLATIRVQDGTTHEDLRYKRNIPNAIKAGVNYAVYSFFRGQSNADAQAEARNFYNRTQGAVENRKQPTFYMIDVETLEMSNSYGAMRGGVEAYMNQLNKLGVPDSKIVLYIANNLYSQFNLNVGRAGSIWLPSYGQNDGTVGNSRKPTHPYDLWQYTSVGRVKGITGDVDMSTEPSERFKKQYLK</sequence>
<dbReference type="GO" id="GO:0003796">
    <property type="term" value="F:lysozyme activity"/>
    <property type="evidence" value="ECO:0007669"/>
    <property type="project" value="InterPro"/>
</dbReference>
<dbReference type="NCBIfam" id="TIGR01665">
    <property type="entry name" value="put_anti_recept"/>
    <property type="match status" value="1"/>
</dbReference>